<proteinExistence type="predicted"/>
<evidence type="ECO:0000256" key="1">
    <source>
        <dbReference type="SAM" id="MobiDB-lite"/>
    </source>
</evidence>
<evidence type="ECO:0000313" key="3">
    <source>
        <dbReference type="EMBL" id="MFD3394205.1"/>
    </source>
</evidence>
<protein>
    <submittedName>
        <fullName evidence="3">Uncharacterized protein</fullName>
    </submittedName>
</protein>
<name>A0ABW6DBB8_9BACT</name>
<feature type="signal peptide" evidence="2">
    <location>
        <begin position="1"/>
        <end position="21"/>
    </location>
</feature>
<reference evidence="3 4" key="1">
    <citation type="submission" date="2024-03" db="EMBL/GenBank/DDBJ databases">
        <title>Aquirufa genome sequencing.</title>
        <authorList>
            <person name="Pitt A."/>
            <person name="Hahn M.W."/>
        </authorList>
    </citation>
    <scope>NUCLEOTIDE SEQUENCE [LARGE SCALE GENOMIC DNA]</scope>
    <source>
        <strain evidence="3 4">OSTEICH-129V</strain>
    </source>
</reference>
<evidence type="ECO:0000313" key="4">
    <source>
        <dbReference type="Proteomes" id="UP001598138"/>
    </source>
</evidence>
<keyword evidence="4" id="KW-1185">Reference proteome</keyword>
<evidence type="ECO:0000256" key="2">
    <source>
        <dbReference type="SAM" id="SignalP"/>
    </source>
</evidence>
<accession>A0ABW6DBB8</accession>
<dbReference type="Proteomes" id="UP001598138">
    <property type="component" value="Unassembled WGS sequence"/>
</dbReference>
<feature type="compositionally biased region" description="Basic and acidic residues" evidence="1">
    <location>
        <begin position="35"/>
        <end position="49"/>
    </location>
</feature>
<gene>
    <name evidence="3" type="ORF">U0R10_06205</name>
</gene>
<sequence>MRTLLIFWVCLLCTWQSNAYAIPAIMSTVHFSTQTEHHSKPENPKQENRDEGDELADEDEDFPNETLISWAYTLIPIWLDERLSDKFYIVGESVGHVNPIVPPPDWRN</sequence>
<dbReference type="EMBL" id="JBBKXZ010000002">
    <property type="protein sequence ID" value="MFD3394205.1"/>
    <property type="molecule type" value="Genomic_DNA"/>
</dbReference>
<dbReference type="RefSeq" id="WP_377983090.1">
    <property type="nucleotide sequence ID" value="NZ_JBBKXZ010000002.1"/>
</dbReference>
<organism evidence="3 4">
    <name type="scientific">Aquirufa avitistagni</name>
    <dbReference type="NCBI Taxonomy" id="3104728"/>
    <lineage>
        <taxon>Bacteria</taxon>
        <taxon>Pseudomonadati</taxon>
        <taxon>Bacteroidota</taxon>
        <taxon>Cytophagia</taxon>
        <taxon>Cytophagales</taxon>
        <taxon>Flectobacillaceae</taxon>
        <taxon>Aquirufa</taxon>
    </lineage>
</organism>
<feature type="chain" id="PRO_5045301181" evidence="2">
    <location>
        <begin position="22"/>
        <end position="108"/>
    </location>
</feature>
<feature type="region of interest" description="Disordered" evidence="1">
    <location>
        <begin position="33"/>
        <end position="60"/>
    </location>
</feature>
<keyword evidence="2" id="KW-0732">Signal</keyword>
<feature type="compositionally biased region" description="Acidic residues" evidence="1">
    <location>
        <begin position="50"/>
        <end position="60"/>
    </location>
</feature>
<comment type="caution">
    <text evidence="3">The sequence shown here is derived from an EMBL/GenBank/DDBJ whole genome shotgun (WGS) entry which is preliminary data.</text>
</comment>